<protein>
    <submittedName>
        <fullName evidence="2">Uncharacterized protein</fullName>
    </submittedName>
</protein>
<accession>A0A7W8Y976</accession>
<organism evidence="2 3">
    <name type="scientific">Neomicrococcus lactis</name>
    <dbReference type="NCBI Taxonomy" id="732241"/>
    <lineage>
        <taxon>Bacteria</taxon>
        <taxon>Bacillati</taxon>
        <taxon>Actinomycetota</taxon>
        <taxon>Actinomycetes</taxon>
        <taxon>Micrococcales</taxon>
        <taxon>Micrococcaceae</taxon>
        <taxon>Neomicrococcus</taxon>
    </lineage>
</organism>
<name>A0A7W8Y976_9MICC</name>
<dbReference type="RefSeq" id="WP_183640193.1">
    <property type="nucleotide sequence ID" value="NZ_JACHBL010000001.1"/>
</dbReference>
<evidence type="ECO:0000256" key="1">
    <source>
        <dbReference type="SAM" id="MobiDB-lite"/>
    </source>
</evidence>
<evidence type="ECO:0000313" key="3">
    <source>
        <dbReference type="Proteomes" id="UP000523863"/>
    </source>
</evidence>
<proteinExistence type="predicted"/>
<feature type="compositionally biased region" description="Pro residues" evidence="1">
    <location>
        <begin position="59"/>
        <end position="72"/>
    </location>
</feature>
<dbReference type="EMBL" id="JACHBL010000001">
    <property type="protein sequence ID" value="MBB5597249.1"/>
    <property type="molecule type" value="Genomic_DNA"/>
</dbReference>
<reference evidence="2 3" key="1">
    <citation type="submission" date="2020-08" db="EMBL/GenBank/DDBJ databases">
        <title>Sequencing the genomes of 1000 actinobacteria strains.</title>
        <authorList>
            <person name="Klenk H.-P."/>
        </authorList>
    </citation>
    <scope>NUCLEOTIDE SEQUENCE [LARGE SCALE GENOMIC DNA]</scope>
    <source>
        <strain evidence="2 3">DSM 23694</strain>
    </source>
</reference>
<keyword evidence="3" id="KW-1185">Reference proteome</keyword>
<comment type="caution">
    <text evidence="2">The sequence shown here is derived from an EMBL/GenBank/DDBJ whole genome shotgun (WGS) entry which is preliminary data.</text>
</comment>
<sequence>MSVQPHHAYFSAEPLELVHPPTNELPDNVIRFPQKRKFVDYAPTNKATGPADLDEFPQGLPPAPEEKPPVAPRPVPSPAIQHVHHLVTFVSVASIEAVAGLRSVSQLQRFVSLQVLDKLKRRADLLAHTSSPMGSRVQAMKRPSNVMPSRIAHVLSVRVCHVNDKVFEAVAVVKDLERVRPIAMRIECQRNNWRVTHYEVG</sequence>
<dbReference type="InterPro" id="IPR045596">
    <property type="entry name" value="DUF6459"/>
</dbReference>
<feature type="region of interest" description="Disordered" evidence="1">
    <location>
        <begin position="43"/>
        <end position="72"/>
    </location>
</feature>
<dbReference type="AlphaFoldDB" id="A0A7W8Y976"/>
<evidence type="ECO:0000313" key="2">
    <source>
        <dbReference type="EMBL" id="MBB5597249.1"/>
    </source>
</evidence>
<dbReference type="Proteomes" id="UP000523863">
    <property type="component" value="Unassembled WGS sequence"/>
</dbReference>
<dbReference type="Pfam" id="PF20060">
    <property type="entry name" value="DUF6459"/>
    <property type="match status" value="1"/>
</dbReference>
<gene>
    <name evidence="2" type="ORF">BKA12_000329</name>
</gene>